<keyword evidence="2" id="KW-1185">Reference proteome</keyword>
<reference evidence="1" key="1">
    <citation type="submission" date="2018-11" db="EMBL/GenBank/DDBJ databases">
        <authorList>
            <consortium name="Pathogen Informatics"/>
        </authorList>
    </citation>
    <scope>NUCLEOTIDE SEQUENCE</scope>
</reference>
<proteinExistence type="predicted"/>
<sequence length="246" mass="28359">YCHFNTTLSTQIQTLTRVIFLSSTCIAATFEQIDTSPEWISIPQLLYSALQQAFASQVTGRARKEQLGCPPSFLPPRLITQPEFGQARHINAFGPFPPTPLVTRTINRFNLYHQHKEQLSPHIECRALAMQELESAAELFDHLIDTCQLELVSFEASDEVDPSLLLLAMTPVDAIVRFRRQARKFAVVNVISYTMQQEIAYTRHKPYMKRLLEDCEHNNPKKRPQNPYIDPKYTYARLPPVYDLHK</sequence>
<comment type="caution">
    <text evidence="1">The sequence shown here is derived from an EMBL/GenBank/DDBJ whole genome shotgun (WGS) entry which is preliminary data.</text>
</comment>
<organism evidence="1 2">
    <name type="scientific">Protopolystoma xenopodis</name>
    <dbReference type="NCBI Taxonomy" id="117903"/>
    <lineage>
        <taxon>Eukaryota</taxon>
        <taxon>Metazoa</taxon>
        <taxon>Spiralia</taxon>
        <taxon>Lophotrochozoa</taxon>
        <taxon>Platyhelminthes</taxon>
        <taxon>Monogenea</taxon>
        <taxon>Polyopisthocotylea</taxon>
        <taxon>Polystomatidea</taxon>
        <taxon>Polystomatidae</taxon>
        <taxon>Protopolystoma</taxon>
    </lineage>
</organism>
<gene>
    <name evidence="1" type="ORF">PXEA_LOCUS3953</name>
</gene>
<accession>A0A3S5CCU6</accession>
<dbReference type="AlphaFoldDB" id="A0A3S5CCU6"/>
<feature type="non-terminal residue" evidence="1">
    <location>
        <position position="1"/>
    </location>
</feature>
<evidence type="ECO:0000313" key="1">
    <source>
        <dbReference type="EMBL" id="VEL10513.1"/>
    </source>
</evidence>
<dbReference type="Proteomes" id="UP000784294">
    <property type="component" value="Unassembled WGS sequence"/>
</dbReference>
<name>A0A3S5CCU6_9PLAT</name>
<dbReference type="EMBL" id="CAAALY010009234">
    <property type="protein sequence ID" value="VEL10513.1"/>
    <property type="molecule type" value="Genomic_DNA"/>
</dbReference>
<protein>
    <submittedName>
        <fullName evidence="1">Uncharacterized protein</fullName>
    </submittedName>
</protein>
<evidence type="ECO:0000313" key="2">
    <source>
        <dbReference type="Proteomes" id="UP000784294"/>
    </source>
</evidence>